<feature type="region of interest" description="Disordered" evidence="1">
    <location>
        <begin position="571"/>
        <end position="598"/>
    </location>
</feature>
<dbReference type="EMBL" id="JAACLJ010000004">
    <property type="protein sequence ID" value="KAF4587191.1"/>
    <property type="molecule type" value="Genomic_DNA"/>
</dbReference>
<feature type="compositionally biased region" description="Basic and acidic residues" evidence="1">
    <location>
        <begin position="454"/>
        <end position="475"/>
    </location>
</feature>
<protein>
    <submittedName>
        <fullName evidence="2">Uncharacterized protein</fullName>
    </submittedName>
</protein>
<feature type="region of interest" description="Disordered" evidence="1">
    <location>
        <begin position="1"/>
        <end position="111"/>
    </location>
</feature>
<feature type="compositionally biased region" description="Polar residues" evidence="1">
    <location>
        <begin position="785"/>
        <end position="797"/>
    </location>
</feature>
<feature type="region of interest" description="Disordered" evidence="1">
    <location>
        <begin position="752"/>
        <end position="855"/>
    </location>
</feature>
<dbReference type="Proteomes" id="UP000562929">
    <property type="component" value="Unassembled WGS sequence"/>
</dbReference>
<feature type="compositionally biased region" description="Low complexity" evidence="1">
    <location>
        <begin position="35"/>
        <end position="49"/>
    </location>
</feature>
<feature type="region of interest" description="Disordered" evidence="1">
    <location>
        <begin position="435"/>
        <end position="519"/>
    </location>
</feature>
<feature type="region of interest" description="Disordered" evidence="1">
    <location>
        <begin position="676"/>
        <end position="737"/>
    </location>
</feature>
<accession>A0A8H4Q686</accession>
<dbReference type="AlphaFoldDB" id="A0A8H4Q686"/>
<reference evidence="2 3" key="1">
    <citation type="journal article" date="2020" name="G3 (Bethesda)">
        <title>Genetic Underpinnings of Host Manipulation by Ophiocordyceps as Revealed by Comparative Transcriptomics.</title>
        <authorList>
            <person name="Will I."/>
            <person name="Das B."/>
            <person name="Trinh T."/>
            <person name="Brachmann A."/>
            <person name="Ohm R.A."/>
            <person name="de Bekker C."/>
        </authorList>
    </citation>
    <scope>NUCLEOTIDE SEQUENCE [LARGE SCALE GENOMIC DNA]</scope>
    <source>
        <strain evidence="2 3">EC05</strain>
    </source>
</reference>
<name>A0A8H4Q686_9HYPO</name>
<comment type="caution">
    <text evidence="2">The sequence shown here is derived from an EMBL/GenBank/DDBJ whole genome shotgun (WGS) entry which is preliminary data.</text>
</comment>
<feature type="region of interest" description="Disordered" evidence="1">
    <location>
        <begin position="128"/>
        <end position="236"/>
    </location>
</feature>
<feature type="region of interest" description="Disordered" evidence="1">
    <location>
        <begin position="279"/>
        <end position="356"/>
    </location>
</feature>
<organism evidence="2 3">
    <name type="scientific">Ophiocordyceps camponoti-floridani</name>
    <dbReference type="NCBI Taxonomy" id="2030778"/>
    <lineage>
        <taxon>Eukaryota</taxon>
        <taxon>Fungi</taxon>
        <taxon>Dikarya</taxon>
        <taxon>Ascomycota</taxon>
        <taxon>Pezizomycotina</taxon>
        <taxon>Sordariomycetes</taxon>
        <taxon>Hypocreomycetidae</taxon>
        <taxon>Hypocreales</taxon>
        <taxon>Ophiocordycipitaceae</taxon>
        <taxon>Ophiocordyceps</taxon>
    </lineage>
</organism>
<feature type="compositionally biased region" description="Basic and acidic residues" evidence="1">
    <location>
        <begin position="165"/>
        <end position="180"/>
    </location>
</feature>
<evidence type="ECO:0000313" key="3">
    <source>
        <dbReference type="Proteomes" id="UP000562929"/>
    </source>
</evidence>
<sequence>MLRRNSSRNSPGHRLGRSKSASSIKTLRANARGMSSPSSRPSRDSAAPPLVRKQSVRFAGPNARPRRPLAVRANQPSTQPPGLDEARLLGPTTNPPSRGRLRKSKSMLTSRFQSTDRLRDWLVSDDKENGAERRGLRAANSMTVLPGHDGYRQSRLSNCINDDNSPSHEAADRKPQDSVPRRTLKPQPSILSRRQCGSSAGFPKSLRNSSNGSGSGAPSSSFSAASTPASRRSTLRFTARKVSHSLRSRFRGFFSRPKSADDAMGGSLSLPDPVNSHSISHGHEYLSDPGEASLSRVASHVPSLHVAESSQHLQSRQGSLDNLHVEQRVPLDDRSRVTSWTTSSAGTVMSPSPDTEWERQRLSVIKENGMHVSSSRSKTPVGGLTSREHGLPSGCAVDSERIYSALLRRLEETKRLQQQGELTDDLVPPRGISIEHLASRKRSPPTIRCVGPDDVFRDEKPEQAVDVETMTRTDGRIPPVRSTSYQPYPKPAAGDGKGLSPERRTKAEAQPQGSPDRRSAFFASPTCHLFRTASPYRRALRENMRDAHGADQTYDGDDRCLSVLSALSLPTRCPSTTESENGAEQSDGASVYSCATQPQGVGQDVDDYEGAVDDQQPRAVVAAHDRNVSSTSSVEWKLWLSANVSKMETPSTTMSADSYGDVSYKSPAFGHVREEAEIESPGEVLKPMAGTNARPAKQSTDSPDTPCCRTRHDENSPPAVDESSCDTGSDEAYPNPWRDSLQASCHVAGGMKQLSSTLSCKTDGSPSTKDDHPLLRQRAQRRQRMMTNPHSAQSSPGLTAAVEKQFGKADMGSPSKKTAGFGEAASPKRTSGPEETTLGPTWDPGAETIGPDWEAQVMGSRRMVDLFLSSRRKRIESSRTETESENMSVAFV</sequence>
<feature type="region of interest" description="Disordered" evidence="1">
    <location>
        <begin position="369"/>
        <end position="392"/>
    </location>
</feature>
<evidence type="ECO:0000256" key="1">
    <source>
        <dbReference type="SAM" id="MobiDB-lite"/>
    </source>
</evidence>
<feature type="compositionally biased region" description="Polar residues" evidence="1">
    <location>
        <begin position="154"/>
        <end position="164"/>
    </location>
</feature>
<proteinExistence type="predicted"/>
<feature type="compositionally biased region" description="Low complexity" evidence="1">
    <location>
        <begin position="205"/>
        <end position="236"/>
    </location>
</feature>
<evidence type="ECO:0000313" key="2">
    <source>
        <dbReference type="EMBL" id="KAF4587191.1"/>
    </source>
</evidence>
<feature type="compositionally biased region" description="Polar residues" evidence="1">
    <location>
        <begin position="573"/>
        <end position="598"/>
    </location>
</feature>
<feature type="compositionally biased region" description="Polar residues" evidence="1">
    <location>
        <begin position="753"/>
        <end position="767"/>
    </location>
</feature>
<keyword evidence="3" id="KW-1185">Reference proteome</keyword>
<feature type="compositionally biased region" description="Polar residues" evidence="1">
    <location>
        <begin position="189"/>
        <end position="198"/>
    </location>
</feature>
<gene>
    <name evidence="2" type="ORF">GQ602_003884</name>
</gene>
<feature type="compositionally biased region" description="Polar residues" evidence="1">
    <location>
        <begin position="337"/>
        <end position="353"/>
    </location>
</feature>
<feature type="compositionally biased region" description="Basic and acidic residues" evidence="1">
    <location>
        <begin position="323"/>
        <end position="336"/>
    </location>
</feature>
<dbReference type="OrthoDB" id="206201at2759"/>
<feature type="compositionally biased region" description="Polar residues" evidence="1">
    <location>
        <begin position="308"/>
        <end position="320"/>
    </location>
</feature>